<dbReference type="InterPro" id="IPR005164">
    <property type="entry name" value="Allantoicase"/>
</dbReference>
<dbReference type="PANTHER" id="PTHR12045">
    <property type="entry name" value="ALLANTOICASE"/>
    <property type="match status" value="1"/>
</dbReference>
<dbReference type="UniPathway" id="UPA00395">
    <property type="reaction ID" value="UER00654"/>
</dbReference>
<dbReference type="PIRSF" id="PIRSF016516">
    <property type="entry name" value="Allantoicase"/>
    <property type="match status" value="1"/>
</dbReference>
<dbReference type="GO" id="GO:0000256">
    <property type="term" value="P:allantoin catabolic process"/>
    <property type="evidence" value="ECO:0007669"/>
    <property type="project" value="UniProtKB-UniRule"/>
</dbReference>
<dbReference type="InterPro" id="IPR008979">
    <property type="entry name" value="Galactose-bd-like_sf"/>
</dbReference>
<evidence type="ECO:0000256" key="2">
    <source>
        <dbReference type="HAMAP-Rule" id="MF_00813"/>
    </source>
</evidence>
<dbReference type="Gene3D" id="2.60.120.260">
    <property type="entry name" value="Galactose-binding domain-like"/>
    <property type="match status" value="2"/>
</dbReference>
<evidence type="ECO:0000313" key="4">
    <source>
        <dbReference type="EMBL" id="PHZ85284.1"/>
    </source>
</evidence>
<dbReference type="HAMAP" id="MF_00813">
    <property type="entry name" value="Allantoicase"/>
    <property type="match status" value="1"/>
</dbReference>
<proteinExistence type="inferred from homology"/>
<dbReference type="NCBIfam" id="TIGR02961">
    <property type="entry name" value="allantoicase"/>
    <property type="match status" value="1"/>
</dbReference>
<feature type="domain" description="Allantoicase" evidence="3">
    <location>
        <begin position="187"/>
        <end position="329"/>
    </location>
</feature>
<evidence type="ECO:0000259" key="3">
    <source>
        <dbReference type="Pfam" id="PF03561"/>
    </source>
</evidence>
<evidence type="ECO:0000313" key="5">
    <source>
        <dbReference type="Proteomes" id="UP000229730"/>
    </source>
</evidence>
<dbReference type="GO" id="GO:0004037">
    <property type="term" value="F:allantoicase activity"/>
    <property type="evidence" value="ECO:0007669"/>
    <property type="project" value="UniProtKB-UniRule"/>
</dbReference>
<dbReference type="Pfam" id="PF03561">
    <property type="entry name" value="Allantoicase"/>
    <property type="match status" value="2"/>
</dbReference>
<feature type="domain" description="Allantoicase" evidence="3">
    <location>
        <begin position="21"/>
        <end position="167"/>
    </location>
</feature>
<protein>
    <recommendedName>
        <fullName evidence="2">Probable allantoicase</fullName>
        <ecNumber evidence="2">3.5.3.4</ecNumber>
    </recommendedName>
    <alternativeName>
        <fullName evidence="2">Allantoate amidinohydrolase</fullName>
    </alternativeName>
</protein>
<dbReference type="PANTHER" id="PTHR12045:SF3">
    <property type="entry name" value="INACTIVE ALLANTOICASE-RELATED"/>
    <property type="match status" value="1"/>
</dbReference>
<reference evidence="4 5" key="1">
    <citation type="submission" date="2017-10" db="EMBL/GenBank/DDBJ databases">
        <title>Frigbacter circumglobatus gen. nov. sp. nov., isolated from sediment cultured in situ.</title>
        <authorList>
            <person name="Zhao Z."/>
        </authorList>
    </citation>
    <scope>NUCLEOTIDE SEQUENCE [LARGE SCALE GENOMIC DNA]</scope>
    <source>
        <strain evidence="4 5">ZYL</strain>
    </source>
</reference>
<organism evidence="4 5">
    <name type="scientific">Paremcibacter congregatus</name>
    <dbReference type="NCBI Taxonomy" id="2043170"/>
    <lineage>
        <taxon>Bacteria</taxon>
        <taxon>Pseudomonadati</taxon>
        <taxon>Pseudomonadota</taxon>
        <taxon>Alphaproteobacteria</taxon>
        <taxon>Emcibacterales</taxon>
        <taxon>Emcibacteraceae</taxon>
        <taxon>Paremcibacter</taxon>
    </lineage>
</organism>
<dbReference type="GO" id="GO:0006144">
    <property type="term" value="P:purine nucleobase metabolic process"/>
    <property type="evidence" value="ECO:0007669"/>
    <property type="project" value="UniProtKB-KW"/>
</dbReference>
<dbReference type="Proteomes" id="UP000229730">
    <property type="component" value="Unassembled WGS sequence"/>
</dbReference>
<sequence>MVNVLPEFVTRYPNLAEARLGAKVVSATDDFFAPKERLISRTDPVFIPDKYDDHGKWMDGWESRRKRTPGHDHCVVKLAKPGRLHGVEIDTRHFTGNYPPAASLEACYSLDGCPAVDVAWIEVLPQEELQGDRQHFFDIGNNQVWTHIRLHIYPDGGVARLRVYGEIEVDWTSKQGALIDLAALEWGGMPLGCNDAHFGVPMNIITPGVAENMGDGWETRRRRTPGHDWAVFALAHPGVLEQVRIETTHFKGNYPDRFSLQAINAGAGTDENLLIQAVDWPLLLPEQKLSADGIHEFSDKLENLGPVSHVRLNIYPDGGIARMRLMGRVTD</sequence>
<keyword evidence="2" id="KW-0659">Purine metabolism</keyword>
<dbReference type="EMBL" id="PDEM01000016">
    <property type="protein sequence ID" value="PHZ85284.1"/>
    <property type="molecule type" value="Genomic_DNA"/>
</dbReference>
<dbReference type="SUPFAM" id="SSF49785">
    <property type="entry name" value="Galactose-binding domain-like"/>
    <property type="match status" value="2"/>
</dbReference>
<name>A0A2G4YSG6_9PROT</name>
<comment type="similarity">
    <text evidence="1 2">Belongs to the allantoicase family.</text>
</comment>
<comment type="pathway">
    <text evidence="2">Nitrogen metabolism; (S)-allantoin degradation; (S)-ureidoglycolate from allantoate (aminidohydrolase route): step 1/1.</text>
</comment>
<gene>
    <name evidence="2 4" type="primary">alc</name>
    <name evidence="4" type="ORF">CRD36_07725</name>
</gene>
<dbReference type="EC" id="3.5.3.4" evidence="2"/>
<dbReference type="OrthoDB" id="2078334at2"/>
<evidence type="ECO:0000256" key="1">
    <source>
        <dbReference type="ARBA" id="ARBA00009242"/>
    </source>
</evidence>
<dbReference type="InterPro" id="IPR015908">
    <property type="entry name" value="Allantoicase_dom"/>
</dbReference>
<dbReference type="InParanoid" id="A0A2G4YSG6"/>
<accession>A0A2G4YSG6</accession>
<keyword evidence="2" id="KW-0378">Hydrolase</keyword>
<comment type="caution">
    <text evidence="4">The sequence shown here is derived from an EMBL/GenBank/DDBJ whole genome shotgun (WGS) entry which is preliminary data.</text>
</comment>
<keyword evidence="5" id="KW-1185">Reference proteome</keyword>
<dbReference type="AlphaFoldDB" id="A0A2G4YSG6"/>
<comment type="catalytic activity">
    <reaction evidence="2">
        <text>allantoate + H2O = (S)-ureidoglycolate + urea</text>
        <dbReference type="Rhea" id="RHEA:11016"/>
        <dbReference type="ChEBI" id="CHEBI:15377"/>
        <dbReference type="ChEBI" id="CHEBI:16199"/>
        <dbReference type="ChEBI" id="CHEBI:17536"/>
        <dbReference type="ChEBI" id="CHEBI:57296"/>
        <dbReference type="EC" id="3.5.3.4"/>
    </reaction>
</comment>